<dbReference type="OrthoDB" id="378565at2759"/>
<evidence type="ECO:0000313" key="2">
    <source>
        <dbReference type="EMBL" id="CRG93797.1"/>
    </source>
</evidence>
<dbReference type="OMA" id="MRIENVI"/>
<dbReference type="Proteomes" id="UP000220797">
    <property type="component" value="Unassembled WGS sequence"/>
</dbReference>
<dbReference type="GeneID" id="39730030"/>
<dbReference type="EMBL" id="CVMV01000019">
    <property type="protein sequence ID" value="CRG93797.1"/>
    <property type="molecule type" value="Genomic_DNA"/>
</dbReference>
<protein>
    <submittedName>
        <fullName evidence="2">Uncharacterized protein</fullName>
    </submittedName>
</protein>
<evidence type="ECO:0000256" key="1">
    <source>
        <dbReference type="SAM" id="MobiDB-lite"/>
    </source>
</evidence>
<keyword evidence="3" id="KW-1185">Reference proteome</keyword>
<organism evidence="2 3">
    <name type="scientific">Plasmodium gallinaceum</name>
    <dbReference type="NCBI Taxonomy" id="5849"/>
    <lineage>
        <taxon>Eukaryota</taxon>
        <taxon>Sar</taxon>
        <taxon>Alveolata</taxon>
        <taxon>Apicomplexa</taxon>
        <taxon>Aconoidasida</taxon>
        <taxon>Haemosporida</taxon>
        <taxon>Plasmodiidae</taxon>
        <taxon>Plasmodium</taxon>
        <taxon>Plasmodium (Haemamoeba)</taxon>
    </lineage>
</organism>
<sequence>MKGSDKIDFESVKSSYLEKDLKIKNNTYVKNLNIKNDIILEVMKNKIDANCLDNCSFQNYSNKKDEQKFHYNQSLIEKSDENHILQQLDNKEQYNHLEEINDKENEERLKTEKVEGDSKKEDIEENEGYQENIVSKENENFTEVSLINKISKFVNKTKDAYSSLKVDKLFLCHNINDLINDRYSDINIEYSSDKKKKFIYENKNEENVTKNANKNFNLVKNIEDKIKNNKSTVLKNIYNSFKGTLNDFIDVYLEKDNDDNESLYDKIYDTNKMVHKTTRKNISKNCELILNNQANKIKSRKSISDTSTITKKNVKSDIIQESNQINKTYIYDERKNNKNFSVKNNMKEKFIGKSEKNSNNDNNIYEMNSIYNNKTFEVKKNNTIHKINNDELINEKDINYKKQLSKEMNKNINYHNIYESDINKFEYSDIISHYLYNNEDVKNKCSTKNKYDIKNGYDLNKKSVTNNIDYIQQKKKSKIIDVQTIDKNVFNISSLTQKYKYRSNIILTINKIKNIEKVIEININITDIQLKIPGMRIENVILPYKYSNDLLTIQIKTLNEDHEQIDEIEREKNDKSKNNLSEEYDENMIKHQLKEEISSTIKYYYLFIPLNNIKEEIINKQLILITSKYKKIFEKEKLLPDTIYLIQSKNMDSMKEKHLYISIKKCVNGIHFYPNLSENNFNNLNKNNLLDTKESDHIFKPVYVSLYNDEVDREIGNIINENNLINKIKINKLPEKGYYIINNNYLHFYFNKENVLVCNNNINNKIDKNQSNIENASNFFNLMSNDFISVKSCIDLFPFYIFPSLEDVDYFDFMEKNQCIKLKFMLHFLAILELICTNLCSFMNISIKTHSLFYNHIKAVQIDDENNERKYFTFLYTSHDEKSKTTNYSFNYVKPFIFEFKNEQNVNENEEKDISLDELNNNDIFIYNYARKQSLFLYNIIKNYEDIKNIIKCYDEKKHIFYTTDYNKKHFQDYYINILYKYNKLIGEGIYNKENEYKCKDGIKETKITEKERIKNNLRQKILEKNSYNNIYQNNYKKLPENIYISDNFLTSNNKNILLKRETKISNEKIDYINNNEFNYRNNVDKKYFINEMELKNNNLFNEKGKIEEYNNSALQFKITNNNKNNKIRNMQNINSKTYNNHESNEFVDFKEYNNYHLCGNNSNNMKEEKNNTVINIQQNKNDKKDLNYINNRSNEKKNNTLNMDICKIKNQNTYLDQFNTSKNEEKNKLEQKNYSNDILDVLYEQKKEQYMYKNDISSKECIRQKINNNLDFTSEKLLLESYDYFNGNDNKKFVNENKIDEYESIQSNVMNFSENGIILDSFTNEDENNSIDMINNSIINSNMYVEKNTYHNENDEKKVKILNFENLKIHNDNINGIKKKCKLIQRNANCF</sequence>
<name>A0A1J1GNE6_PLAGA</name>
<gene>
    <name evidence="2" type="ORF">PGAL8A_00150600</name>
</gene>
<dbReference type="VEuPathDB" id="PlasmoDB:PGAL8A_00150600"/>
<comment type="caution">
    <text evidence="2">The sequence shown here is derived from an EMBL/GenBank/DDBJ whole genome shotgun (WGS) entry which is preliminary data.</text>
</comment>
<reference evidence="2" key="1">
    <citation type="submission" date="2015-04" db="EMBL/GenBank/DDBJ databases">
        <authorList>
            <consortium name="Pathogen Informatics"/>
        </authorList>
    </citation>
    <scope>NUCLEOTIDE SEQUENCE [LARGE SCALE GENOMIC DNA]</scope>
    <source>
        <strain evidence="2">8A</strain>
    </source>
</reference>
<feature type="compositionally biased region" description="Basic and acidic residues" evidence="1">
    <location>
        <begin position="105"/>
        <end position="122"/>
    </location>
</feature>
<proteinExistence type="predicted"/>
<evidence type="ECO:0000313" key="3">
    <source>
        <dbReference type="Proteomes" id="UP000220797"/>
    </source>
</evidence>
<feature type="region of interest" description="Disordered" evidence="1">
    <location>
        <begin position="105"/>
        <end position="125"/>
    </location>
</feature>
<dbReference type="RefSeq" id="XP_028526619.1">
    <property type="nucleotide sequence ID" value="XM_028675049.1"/>
</dbReference>
<accession>A0A1J1GNE6</accession>